<organism evidence="1 2">
    <name type="scientific">Haladaptatus litoreus</name>
    <dbReference type="NCBI Taxonomy" id="553468"/>
    <lineage>
        <taxon>Archaea</taxon>
        <taxon>Methanobacteriati</taxon>
        <taxon>Methanobacteriota</taxon>
        <taxon>Stenosarchaea group</taxon>
        <taxon>Halobacteria</taxon>
        <taxon>Halobacteriales</taxon>
        <taxon>Haladaptataceae</taxon>
        <taxon>Haladaptatus</taxon>
    </lineage>
</organism>
<dbReference type="AlphaFoldDB" id="A0A1N7F1P6"/>
<accession>A0A1N7F1P6</accession>
<sequence length="63" mass="7506">MRFSQADQHAILQRRQKKHELRRGHANICTRCELANTLLTVLLDRHETVPFTRFNHSQKLKLV</sequence>
<evidence type="ECO:0000313" key="1">
    <source>
        <dbReference type="EMBL" id="SIR94247.1"/>
    </source>
</evidence>
<name>A0A1N7F1P6_9EURY</name>
<dbReference type="Proteomes" id="UP000186914">
    <property type="component" value="Unassembled WGS sequence"/>
</dbReference>
<protein>
    <submittedName>
        <fullName evidence="1">Uncharacterized protein</fullName>
    </submittedName>
</protein>
<proteinExistence type="predicted"/>
<gene>
    <name evidence="1" type="ORF">SAMN05421858_4721</name>
</gene>
<evidence type="ECO:0000313" key="2">
    <source>
        <dbReference type="Proteomes" id="UP000186914"/>
    </source>
</evidence>
<dbReference type="EMBL" id="FTNO01000007">
    <property type="protein sequence ID" value="SIR94247.1"/>
    <property type="molecule type" value="Genomic_DNA"/>
</dbReference>
<keyword evidence="2" id="KW-1185">Reference proteome</keyword>
<reference evidence="2" key="1">
    <citation type="submission" date="2017-01" db="EMBL/GenBank/DDBJ databases">
        <authorList>
            <person name="Varghese N."/>
            <person name="Submissions S."/>
        </authorList>
    </citation>
    <scope>NUCLEOTIDE SEQUENCE [LARGE SCALE GENOMIC DNA]</scope>
    <source>
        <strain evidence="2">CGMCC 1.7737</strain>
    </source>
</reference>